<dbReference type="Gene3D" id="3.40.1110.10">
    <property type="entry name" value="Calcium-transporting ATPase, cytoplasmic domain N"/>
    <property type="match status" value="1"/>
</dbReference>
<keyword evidence="6 7" id="KW-0472">Membrane</keyword>
<feature type="transmembrane region" description="Helical" evidence="7">
    <location>
        <begin position="214"/>
        <end position="235"/>
    </location>
</feature>
<name>A0A0P8A7I6_9EURY</name>
<accession>A0A0P8A7I6</accession>
<dbReference type="InterPro" id="IPR018303">
    <property type="entry name" value="ATPase_P-typ_P_site"/>
</dbReference>
<keyword evidence="5 7" id="KW-1133">Transmembrane helix</keyword>
<dbReference type="SUPFAM" id="SSF81665">
    <property type="entry name" value="Calcium ATPase, transmembrane domain M"/>
    <property type="match status" value="1"/>
</dbReference>
<dbReference type="SUPFAM" id="SSF81660">
    <property type="entry name" value="Metal cation-transporting ATPase, ATP-binding domain N"/>
    <property type="match status" value="1"/>
</dbReference>
<dbReference type="InterPro" id="IPR008250">
    <property type="entry name" value="ATPase_P-typ_transduc_dom_A_sf"/>
</dbReference>
<evidence type="ECO:0000256" key="1">
    <source>
        <dbReference type="ARBA" id="ARBA00004141"/>
    </source>
</evidence>
<organism evidence="10 11">
    <name type="scientific">Candidatus Methanoperedens nitratireducens</name>
    <dbReference type="NCBI Taxonomy" id="1392998"/>
    <lineage>
        <taxon>Archaea</taxon>
        <taxon>Methanobacteriati</taxon>
        <taxon>Methanobacteriota</taxon>
        <taxon>Stenosarchaea group</taxon>
        <taxon>Methanomicrobia</taxon>
        <taxon>Methanosarcinales</taxon>
        <taxon>ANME-2 cluster</taxon>
        <taxon>Candidatus Methanoperedentaceae</taxon>
        <taxon>Candidatus Methanoperedens</taxon>
    </lineage>
</organism>
<comment type="subcellular location">
    <subcellularLocation>
        <location evidence="1">Membrane</location>
        <topology evidence="1">Multi-pass membrane protein</topology>
    </subcellularLocation>
</comment>
<dbReference type="PRINTS" id="PR00119">
    <property type="entry name" value="CATATPASE"/>
</dbReference>
<dbReference type="EMBL" id="LKCM01000219">
    <property type="protein sequence ID" value="KPQ42589.1"/>
    <property type="molecule type" value="Genomic_DNA"/>
</dbReference>
<dbReference type="PANTHER" id="PTHR42861">
    <property type="entry name" value="CALCIUM-TRANSPORTING ATPASE"/>
    <property type="match status" value="1"/>
</dbReference>
<reference evidence="10 11" key="1">
    <citation type="submission" date="2015-09" db="EMBL/GenBank/DDBJ databases">
        <title>A metagenomics-based metabolic model of nitrate-dependent anaerobic oxidation of methane by Methanoperedens-like archaea.</title>
        <authorList>
            <person name="Arshad A."/>
            <person name="Speth D.R."/>
            <person name="De Graaf R.M."/>
            <person name="Op Den Camp H.J."/>
            <person name="Jetten M.S."/>
            <person name="Welte C.U."/>
        </authorList>
    </citation>
    <scope>NUCLEOTIDE SEQUENCE [LARGE SCALE GENOMIC DNA]</scope>
</reference>
<keyword evidence="3" id="KW-0547">Nucleotide-binding</keyword>
<dbReference type="AlphaFoldDB" id="A0A0P8A7I6"/>
<evidence type="ECO:0000256" key="3">
    <source>
        <dbReference type="ARBA" id="ARBA00022741"/>
    </source>
</evidence>
<keyword evidence="2 7" id="KW-0812">Transmembrane</keyword>
<feature type="transmembrane region" description="Helical" evidence="7">
    <location>
        <begin position="66"/>
        <end position="83"/>
    </location>
</feature>
<dbReference type="PATRIC" id="fig|1719120.3.peg.3116"/>
<proteinExistence type="predicted"/>
<dbReference type="InterPro" id="IPR001757">
    <property type="entry name" value="P_typ_ATPase"/>
</dbReference>
<dbReference type="Pfam" id="PF00690">
    <property type="entry name" value="Cation_ATPase_N"/>
    <property type="match status" value="1"/>
</dbReference>
<dbReference type="PRINTS" id="PR00121">
    <property type="entry name" value="NAKATPASE"/>
</dbReference>
<evidence type="ECO:0000256" key="2">
    <source>
        <dbReference type="ARBA" id="ARBA00022692"/>
    </source>
</evidence>
<protein>
    <submittedName>
        <fullName evidence="10">Cation-transporting ATPase</fullName>
    </submittedName>
</protein>
<dbReference type="PROSITE" id="PS00154">
    <property type="entry name" value="ATPASE_E1_E2"/>
    <property type="match status" value="1"/>
</dbReference>
<feature type="domain" description="Cation-transporting P-type ATPase N-terminal" evidence="9">
    <location>
        <begin position="5"/>
        <end position="54"/>
    </location>
</feature>
<dbReference type="InterPro" id="IPR023214">
    <property type="entry name" value="HAD_sf"/>
</dbReference>
<dbReference type="Gene3D" id="3.40.50.1000">
    <property type="entry name" value="HAD superfamily/HAD-like"/>
    <property type="match status" value="1"/>
</dbReference>
<evidence type="ECO:0000256" key="7">
    <source>
        <dbReference type="SAM" id="Phobius"/>
    </source>
</evidence>
<dbReference type="InterPro" id="IPR059000">
    <property type="entry name" value="ATPase_P-type_domA"/>
</dbReference>
<evidence type="ECO:0000313" key="11">
    <source>
        <dbReference type="Proteomes" id="UP000050360"/>
    </source>
</evidence>
<keyword evidence="4" id="KW-0067">ATP-binding</keyword>
<feature type="transmembrane region" description="Helical" evidence="7">
    <location>
        <begin position="255"/>
        <end position="275"/>
    </location>
</feature>
<evidence type="ECO:0000256" key="4">
    <source>
        <dbReference type="ARBA" id="ARBA00022840"/>
    </source>
</evidence>
<dbReference type="GO" id="GO:0016887">
    <property type="term" value="F:ATP hydrolysis activity"/>
    <property type="evidence" value="ECO:0007669"/>
    <property type="project" value="InterPro"/>
</dbReference>
<dbReference type="InterPro" id="IPR023298">
    <property type="entry name" value="ATPase_P-typ_TM_dom_sf"/>
</dbReference>
<evidence type="ECO:0000313" key="10">
    <source>
        <dbReference type="EMBL" id="KPQ42589.1"/>
    </source>
</evidence>
<dbReference type="Gene3D" id="2.70.150.10">
    <property type="entry name" value="Calcium-transporting ATPase, cytoplasmic transduction domain A"/>
    <property type="match status" value="1"/>
</dbReference>
<dbReference type="InterPro" id="IPR004014">
    <property type="entry name" value="ATPase_P-typ_cation-transptr_N"/>
</dbReference>
<dbReference type="GO" id="GO:0016020">
    <property type="term" value="C:membrane"/>
    <property type="evidence" value="ECO:0007669"/>
    <property type="project" value="UniProtKB-SubCell"/>
</dbReference>
<dbReference type="Gene3D" id="1.20.1110.10">
    <property type="entry name" value="Calcium-transporting ATPase, transmembrane domain"/>
    <property type="match status" value="1"/>
</dbReference>
<evidence type="ECO:0000259" key="8">
    <source>
        <dbReference type="Pfam" id="PF00122"/>
    </source>
</evidence>
<dbReference type="SUPFAM" id="SSF81653">
    <property type="entry name" value="Calcium ATPase, transduction domain A"/>
    <property type="match status" value="1"/>
</dbReference>
<feature type="transmembrane region" description="Helical" evidence="7">
    <location>
        <begin position="42"/>
        <end position="60"/>
    </location>
</feature>
<dbReference type="InterPro" id="IPR023299">
    <property type="entry name" value="ATPase_P-typ_cyto_dom_N"/>
</dbReference>
<dbReference type="Pfam" id="PF13246">
    <property type="entry name" value="Cation_ATPase"/>
    <property type="match status" value="1"/>
</dbReference>
<comment type="caution">
    <text evidence="10">The sequence shown here is derived from an EMBL/GenBank/DDBJ whole genome shotgun (WGS) entry which is preliminary data.</text>
</comment>
<evidence type="ECO:0000256" key="6">
    <source>
        <dbReference type="ARBA" id="ARBA00023136"/>
    </source>
</evidence>
<dbReference type="Pfam" id="PF00122">
    <property type="entry name" value="E1-E2_ATPase"/>
    <property type="match status" value="1"/>
</dbReference>
<sequence length="466" mass="51097">MDLKNNNGLSSSEAQEKLLKSGPNRIFKATEISFFGIARHEVTEPMILLLLVVGFFYSIWGKLEDAITIFIVIILLVFAEVYNEFRAKKAIASLEKIAAPRTRVLRDGKITEIDSENVVPDDMLILTSGTKVAADAKVNTSIGMKFDESALTGESFPRDKEIGDEIYAGTIVLSGEGSAVVFATGKNTRLGKIATASKIIKPPKTRLQLAMKSLTGKLVFVALFFSIIIPLLGILRGQDLKTMILTGLSLSFATIPEELPIIITMVLGLGAYTLSKNNFLVKRIKAAETLGNATVIVTDKTGTITENKMKIAGFYPADKGKEILEIALASLTEYSLSPLDHEIRNKARELKIDGAPLKLKVVRQRNFGDGRKTKAVIRENSGHELILSGAPEEIFGVCSNTSDDIKAALDSETEKGRRVIAIAYKKLEPREKSLDFNDIEKEMNFAGLISFEDPPRKESKKPSLCQ</sequence>
<gene>
    <name evidence="10" type="ORF">MPEBLZ_02863</name>
</gene>
<evidence type="ECO:0000259" key="9">
    <source>
        <dbReference type="Pfam" id="PF00690"/>
    </source>
</evidence>
<feature type="domain" description="P-type ATPase A" evidence="8">
    <location>
        <begin position="98"/>
        <end position="196"/>
    </location>
</feature>
<dbReference type="Proteomes" id="UP000050360">
    <property type="component" value="Unassembled WGS sequence"/>
</dbReference>
<evidence type="ECO:0000256" key="5">
    <source>
        <dbReference type="ARBA" id="ARBA00022989"/>
    </source>
</evidence>
<dbReference type="GO" id="GO:0005524">
    <property type="term" value="F:ATP binding"/>
    <property type="evidence" value="ECO:0007669"/>
    <property type="project" value="UniProtKB-KW"/>
</dbReference>
<dbReference type="NCBIfam" id="TIGR01494">
    <property type="entry name" value="ATPase_P-type"/>
    <property type="match status" value="1"/>
</dbReference>